<keyword evidence="1" id="KW-0175">Coiled coil</keyword>
<dbReference type="PANTHER" id="PTHR32114:SF2">
    <property type="entry name" value="ABC TRANSPORTER ABCH.3"/>
    <property type="match status" value="1"/>
</dbReference>
<feature type="coiled-coil region" evidence="1">
    <location>
        <begin position="426"/>
        <end position="453"/>
    </location>
</feature>
<feature type="coiled-coil region" evidence="1">
    <location>
        <begin position="371"/>
        <end position="398"/>
    </location>
</feature>
<evidence type="ECO:0008006" key="4">
    <source>
        <dbReference type="Google" id="ProtNLM"/>
    </source>
</evidence>
<evidence type="ECO:0000313" key="3">
    <source>
        <dbReference type="Proteomes" id="UP000001239"/>
    </source>
</evidence>
<evidence type="ECO:0000313" key="2">
    <source>
        <dbReference type="EMBL" id="CAG27212.1"/>
    </source>
</evidence>
<keyword evidence="3" id="KW-1185">Reference proteome</keyword>
<protein>
    <recommendedName>
        <fullName evidence="4">SbcC</fullName>
    </recommendedName>
</protein>
<reference evidence="2 3" key="3">
    <citation type="journal article" date="2004" name="Bioinformatics">
        <title>PHIRE, a deterministic approach to reveal regulatory elements in bacteriophage genomes.</title>
        <authorList>
            <person name="Lavigne R."/>
            <person name="Sun W.D."/>
            <person name="Volckaert G."/>
        </authorList>
    </citation>
    <scope>NUCLEOTIDE SEQUENCE [LARGE SCALE GENOMIC DNA]</scope>
</reference>
<dbReference type="Proteomes" id="UP000001239">
    <property type="component" value="Segment"/>
</dbReference>
<sequence>MFILTKLILENYIPLLSSGIKRVELDLNHLVNLLIAQNGVGKTSILREANPLAPENANYRGIGRKYVEIKRGLDHFVLDSKTDLGNGHSFKFNGKELNKNGTFTEQKDLVWIHFRLDSTISRILSGLKPNSLFSAMPVAQRKDFFMFIYPNDTSYALGVFNKLKTERRELAAAIKNQVMRYTEESAKLKQITECGPEELERRVKTIETELRESLLVRGGLEQVKVDPELQSKIDTFKRLAEQMTLNRVSGFFETEAELRQGIETVQAILSVHEGQATAIQMVISEHVGVLEGMEEIKEDPFVFHHQAEQLKVELTALREEYKQHGVLLGNYPLFNDDAYDFTGLELVYEALVAQLRRVVNASTPELTGGRYKEYTVKLEQTRNQLRASKNELDTLTHQLKHYDAMELVTCPECTHEFKVGITANELRAARVKAEALKLSVTKLEQDVETLERLVEQDSEWYHSMLALHQFCRMNGDVKCLPELIKAYDMGKSDTNILLNALRAFMGRFNCKRRIDALLEEEKLLNTRIGLLQKDSVLDIATYLKSLEHDLEVENSRIGFYRRRVEQLIRNLKTIHTYTRDLETLRCLKDEIFKGLEQQGLVELRKRVDERIHLLTDEKDEYLASIIKSRSLSAVVASISEDIDRLKRRLKIVDGLMNGLCPNKGLIGKLMTDFIKTYCANMNAVIQSVWNTTLFVKPCHKDNGDLNWKFPVVTGDDEPTPDVSDCSLGEAGIIDFAFRYVAIRYHGNFPLMLDEVGTTFDEIKRGRFFNFIHELTTQKDAKQLFMISHYITQYGMFTNPNVIAMCYEGLSLPGEVNQHSVIN</sequence>
<dbReference type="Gene3D" id="3.40.50.300">
    <property type="entry name" value="P-loop containing nucleotide triphosphate hydrolases"/>
    <property type="match status" value="2"/>
</dbReference>
<name>Q2Z0W3_9CAUD</name>
<reference evidence="2 3" key="4">
    <citation type="journal article" date="2005" name="J. Mol. Biol.">
        <title>Genome comparison of Pseudomonas aeruginosa large phages.</title>
        <authorList>
            <person name="Hertveldt K."/>
            <person name="Lavigne R."/>
            <person name="Pleteneva E."/>
            <person name="Sernova N."/>
            <person name="Kurochkina L."/>
            <person name="Korchevskii R."/>
            <person name="Robben J."/>
            <person name="Mesyanzhinov V."/>
            <person name="Krylov V.N."/>
            <person name="Volckaert G."/>
        </authorList>
    </citation>
    <scope>NUCLEOTIDE SEQUENCE</scope>
</reference>
<accession>Q2Z0W3</accession>
<evidence type="ECO:0000256" key="1">
    <source>
        <dbReference type="SAM" id="Coils"/>
    </source>
</evidence>
<dbReference type="InterPro" id="IPR027417">
    <property type="entry name" value="P-loop_NTPase"/>
</dbReference>
<dbReference type="OrthoDB" id="1903at10239"/>
<dbReference type="EMBL" id="AJ697969">
    <property type="protein sequence ID" value="CAG27212.1"/>
    <property type="molecule type" value="Genomic_DNA"/>
</dbReference>
<organism evidence="2 3">
    <name type="scientific">Pseudomonas phage EL</name>
    <dbReference type="NCBI Taxonomy" id="273133"/>
    <lineage>
        <taxon>Viruses</taxon>
        <taxon>Duplodnaviria</taxon>
        <taxon>Heunggongvirae</taxon>
        <taxon>Uroviricota</taxon>
        <taxon>Caudoviricetes</taxon>
        <taxon>Chimalliviridae</taxon>
        <taxon>Elvirus</taxon>
        <taxon>Elvirus EL</taxon>
    </lineage>
</organism>
<proteinExistence type="predicted"/>
<dbReference type="PANTHER" id="PTHR32114">
    <property type="entry name" value="ABC TRANSPORTER ABCH.3"/>
    <property type="match status" value="1"/>
</dbReference>
<dbReference type="GeneID" id="5176779"/>
<dbReference type="KEGG" id="vg:5176779"/>
<reference evidence="2 3" key="2">
    <citation type="journal article" date="2003" name="Res. Microbiol.">
        <title>Myoviridae bacteriophages of Pseudomonas aeruginosa: a long and complex evolutionary pathway.</title>
        <authorList>
            <person name="Krylov V.N."/>
            <person name="Pleteneva E.A."/>
            <person name="Bourkalsteva M.V."/>
            <person name="Shaburova O.V."/>
            <person name="Volckaert G."/>
            <person name="Sykilinda N.N."/>
            <person name="Kurochkina L.P."/>
            <person name="Mesyanzhinov V.V."/>
        </authorList>
    </citation>
    <scope>NUCLEOTIDE SEQUENCE [LARGE SCALE GENOMIC DNA]</scope>
</reference>
<dbReference type="SUPFAM" id="SSF52540">
    <property type="entry name" value="P-loop containing nucleoside triphosphate hydrolases"/>
    <property type="match status" value="1"/>
</dbReference>
<reference evidence="2 3" key="1">
    <citation type="journal article" date="2002" name="Genetika">
        <title>Phenogenetic characterization of a group of giant Phi KZ-like bacteriophages of Pseudomonas aeruginosa].</title>
        <authorList>
            <person name="Burkal'tseva M.V."/>
            <person name="Krylov V.N."/>
            <person name="Pleteneva E.A."/>
            <person name="Shaburova O.V."/>
            <person name="Krylov S.V."/>
            <person name="Volckaert G."/>
            <person name="Sykilinda N.N."/>
            <person name="Kurochkina L.P."/>
            <person name="Mesyanzhinov V.V."/>
        </authorList>
    </citation>
    <scope>NUCLEOTIDE SEQUENCE [LARGE SCALE GENOMIC DNA]</scope>
</reference>
<dbReference type="RefSeq" id="YP_418151.1">
    <property type="nucleotide sequence ID" value="NC_007623.1"/>
</dbReference>